<evidence type="ECO:0000256" key="2">
    <source>
        <dbReference type="SAM" id="Phobius"/>
    </source>
</evidence>
<keyword evidence="2" id="KW-0812">Transmembrane</keyword>
<evidence type="ECO:0000256" key="1">
    <source>
        <dbReference type="SAM" id="MobiDB-lite"/>
    </source>
</evidence>
<evidence type="ECO:0000313" key="4">
    <source>
        <dbReference type="EMBL" id="CAE0238153.1"/>
    </source>
</evidence>
<accession>A0A7S3CV33</accession>
<feature type="chain" id="PRO_5030818242" evidence="3">
    <location>
        <begin position="17"/>
        <end position="244"/>
    </location>
</feature>
<gene>
    <name evidence="4" type="ORF">PBIL07802_LOCUS294</name>
</gene>
<protein>
    <submittedName>
        <fullName evidence="4">Uncharacterized protein</fullName>
    </submittedName>
</protein>
<feature type="transmembrane region" description="Helical" evidence="2">
    <location>
        <begin position="222"/>
        <end position="243"/>
    </location>
</feature>
<reference evidence="4" key="1">
    <citation type="submission" date="2021-01" db="EMBL/GenBank/DDBJ databases">
        <authorList>
            <person name="Corre E."/>
            <person name="Pelletier E."/>
            <person name="Niang G."/>
            <person name="Scheremetjew M."/>
            <person name="Finn R."/>
            <person name="Kale V."/>
            <person name="Holt S."/>
            <person name="Cochrane G."/>
            <person name="Meng A."/>
            <person name="Brown T."/>
            <person name="Cohen L."/>
        </authorList>
    </citation>
    <scope>NUCLEOTIDE SEQUENCE</scope>
    <source>
        <strain evidence="4">NIES-2562</strain>
    </source>
</reference>
<keyword evidence="2" id="KW-1133">Transmembrane helix</keyword>
<name>A0A7S3CV33_9EUKA</name>
<dbReference type="EMBL" id="HBIB01000465">
    <property type="protein sequence ID" value="CAE0238153.1"/>
    <property type="molecule type" value="Transcribed_RNA"/>
</dbReference>
<feature type="compositionally biased region" description="Acidic residues" evidence="1">
    <location>
        <begin position="186"/>
        <end position="195"/>
    </location>
</feature>
<keyword evidence="3" id="KW-0732">Signal</keyword>
<dbReference type="AlphaFoldDB" id="A0A7S3CV33"/>
<organism evidence="4">
    <name type="scientific">Palpitomonas bilix</name>
    <dbReference type="NCBI Taxonomy" id="652834"/>
    <lineage>
        <taxon>Eukaryota</taxon>
        <taxon>Eukaryota incertae sedis</taxon>
    </lineage>
</organism>
<proteinExistence type="predicted"/>
<feature type="region of interest" description="Disordered" evidence="1">
    <location>
        <begin position="184"/>
        <end position="214"/>
    </location>
</feature>
<sequence>MKALFFVVAAISVALAQGPPGSPQGNPLDELADATIQAFATFDRNEVVSGSPSDACDGADSAISTCMSSIGFFRGAQVTITIPSGLLNGNIDCAYYISVWQNSQIDSTGTIDIKVPSAPTAQSTATILSDSIRSETEGCASYYQVVKGSLGSLDSGVTFTSQETTDYNSVQSKVEDIKALLASAEGEGEGDEPGEGEGQVPGDDPAGDEGGEGGDGGMSFNISFIVSLIIIVIIAVIGFSTLFF</sequence>
<keyword evidence="2" id="KW-0472">Membrane</keyword>
<feature type="signal peptide" evidence="3">
    <location>
        <begin position="1"/>
        <end position="16"/>
    </location>
</feature>
<evidence type="ECO:0000256" key="3">
    <source>
        <dbReference type="SAM" id="SignalP"/>
    </source>
</evidence>